<dbReference type="Proteomes" id="UP000515146">
    <property type="component" value="Unplaced"/>
</dbReference>
<dbReference type="EC" id="2.5.1.114" evidence="2"/>
<feature type="domain" description="SAM-dependent methyltransferase TRM5/TYW2-type" evidence="8">
    <location>
        <begin position="7"/>
        <end position="307"/>
    </location>
</feature>
<sequence length="326" mass="38388">MMNDIRFVRYGDLILFDEKSFLLKFNINSKDDDESFRLIQTNSNEKFEQLRKKLRFKRAALISKIFDDNFRTPNVYLFYDYDSNNPIDPWVIQIDNGIKYSFDVTRTMFCKGNISEKLRLAKFDCHDEIVIDLFAGIGYFALIFAVHCHARHVYCCEWNPAAIEALRRNIRLNHVEDRMTICEGDNHHSCPHGIGHRIHMGLIPTSLESLEIGCQALDLSSDKDLFMHIHENLSYFEQIKQQSNGENKPQIIEEQRKKWATNICEQISTILEKLSNIQFNVTYNQITRIKRYAPHIDHMVVDIVISIRLHRMKLFIHNVCQLFLGQ</sequence>
<evidence type="ECO:0000256" key="7">
    <source>
        <dbReference type="ARBA" id="ARBA00049400"/>
    </source>
</evidence>
<evidence type="ECO:0000256" key="6">
    <source>
        <dbReference type="ARBA" id="ARBA00022694"/>
    </source>
</evidence>
<dbReference type="FunFam" id="3.40.50.150:FF:000131">
    <property type="entry name" value="tRNA wybutosine-synthesizing protein 2/3/4"/>
    <property type="match status" value="1"/>
</dbReference>
<dbReference type="OMA" id="APGVWHV"/>
<dbReference type="GO" id="GO:0102522">
    <property type="term" value="F:tRNA 4-demethylwyosine alpha-amino-alpha-carboxypropyltransferase activity"/>
    <property type="evidence" value="ECO:0007669"/>
    <property type="project" value="UniProtKB-EC"/>
</dbReference>
<proteinExistence type="predicted"/>
<evidence type="ECO:0000313" key="9">
    <source>
        <dbReference type="Proteomes" id="UP000515146"/>
    </source>
</evidence>
<gene>
    <name evidence="10" type="primary">LOC113797541</name>
</gene>
<keyword evidence="9" id="KW-1185">Reference proteome</keyword>
<dbReference type="GO" id="GO:0031591">
    <property type="term" value="P:wybutosine biosynthetic process"/>
    <property type="evidence" value="ECO:0007669"/>
    <property type="project" value="TreeGrafter"/>
</dbReference>
<organism evidence="9 10">
    <name type="scientific">Dermatophagoides pteronyssinus</name>
    <name type="common">European house dust mite</name>
    <dbReference type="NCBI Taxonomy" id="6956"/>
    <lineage>
        <taxon>Eukaryota</taxon>
        <taxon>Metazoa</taxon>
        <taxon>Ecdysozoa</taxon>
        <taxon>Arthropoda</taxon>
        <taxon>Chelicerata</taxon>
        <taxon>Arachnida</taxon>
        <taxon>Acari</taxon>
        <taxon>Acariformes</taxon>
        <taxon>Sarcoptiformes</taxon>
        <taxon>Astigmata</taxon>
        <taxon>Psoroptidia</taxon>
        <taxon>Analgoidea</taxon>
        <taxon>Pyroglyphidae</taxon>
        <taxon>Dermatophagoidinae</taxon>
        <taxon>Dermatophagoides</taxon>
    </lineage>
</organism>
<dbReference type="InterPro" id="IPR029063">
    <property type="entry name" value="SAM-dependent_MTases_sf"/>
</dbReference>
<accession>A0A6P6YFU3</accession>
<dbReference type="Gene3D" id="3.40.50.150">
    <property type="entry name" value="Vaccinia Virus protein VP39"/>
    <property type="match status" value="1"/>
</dbReference>
<dbReference type="OrthoDB" id="408788at2759"/>
<reference evidence="10" key="1">
    <citation type="submission" date="2025-08" db="UniProtKB">
        <authorList>
            <consortium name="RefSeq"/>
        </authorList>
    </citation>
    <scope>IDENTIFICATION</scope>
    <source>
        <strain evidence="10">Airmid</strain>
    </source>
</reference>
<dbReference type="PROSITE" id="PS51684">
    <property type="entry name" value="SAM_MT_TRM5_TYW2"/>
    <property type="match status" value="1"/>
</dbReference>
<dbReference type="SUPFAM" id="SSF53335">
    <property type="entry name" value="S-adenosyl-L-methionine-dependent methyltransferases"/>
    <property type="match status" value="1"/>
</dbReference>
<dbReference type="GO" id="GO:0008175">
    <property type="term" value="F:tRNA methyltransferase activity"/>
    <property type="evidence" value="ECO:0007669"/>
    <property type="project" value="TreeGrafter"/>
</dbReference>
<evidence type="ECO:0000256" key="1">
    <source>
        <dbReference type="ARBA" id="ARBA00004797"/>
    </source>
</evidence>
<dbReference type="KEGG" id="dpte:113797541"/>
<keyword evidence="3" id="KW-0489">Methyltransferase</keyword>
<evidence type="ECO:0000259" key="8">
    <source>
        <dbReference type="PROSITE" id="PS51684"/>
    </source>
</evidence>
<dbReference type="AlphaFoldDB" id="A0A6P6YFU3"/>
<dbReference type="PANTHER" id="PTHR23245:SF25">
    <property type="entry name" value="TRNA WYBUTOSINE-SYNTHESIZING PROTEIN 2 HOMOLOG"/>
    <property type="match status" value="1"/>
</dbReference>
<keyword evidence="4" id="KW-0808">Transferase</keyword>
<evidence type="ECO:0000256" key="3">
    <source>
        <dbReference type="ARBA" id="ARBA00022603"/>
    </source>
</evidence>
<dbReference type="Pfam" id="PF02475">
    <property type="entry name" value="TRM5-TYW2_MTfase"/>
    <property type="match status" value="1"/>
</dbReference>
<evidence type="ECO:0000313" key="10">
    <source>
        <dbReference type="RefSeq" id="XP_027203746.1"/>
    </source>
</evidence>
<comment type="pathway">
    <text evidence="1">tRNA modification; wybutosine-tRNA(Phe) biosynthesis.</text>
</comment>
<protein>
    <recommendedName>
        <fullName evidence="2">tRNA(Phe) (4-demethylwyosine(37)-C(7)) aminocarboxypropyltransferase</fullName>
        <ecNumber evidence="2">2.5.1.114</ecNumber>
    </recommendedName>
</protein>
<dbReference type="GO" id="GO:0005737">
    <property type="term" value="C:cytoplasm"/>
    <property type="evidence" value="ECO:0007669"/>
    <property type="project" value="TreeGrafter"/>
</dbReference>
<keyword evidence="6" id="KW-0819">tRNA processing</keyword>
<comment type="catalytic activity">
    <reaction evidence="7">
        <text>4-demethylwyosine(37) in tRNA(Phe) + S-adenosyl-L-methionine = 4-demethyl-7-[(3S)-3-amino-3-carboxypropyl]wyosine(37) in tRNA(Phe) + S-methyl-5'-thioadenosine + H(+)</text>
        <dbReference type="Rhea" id="RHEA:36355"/>
        <dbReference type="Rhea" id="RHEA-COMP:10164"/>
        <dbReference type="Rhea" id="RHEA-COMP:10378"/>
        <dbReference type="ChEBI" id="CHEBI:15378"/>
        <dbReference type="ChEBI" id="CHEBI:17509"/>
        <dbReference type="ChEBI" id="CHEBI:59789"/>
        <dbReference type="ChEBI" id="CHEBI:64315"/>
        <dbReference type="ChEBI" id="CHEBI:73550"/>
        <dbReference type="EC" id="2.5.1.114"/>
    </reaction>
</comment>
<dbReference type="GO" id="GO:0030488">
    <property type="term" value="P:tRNA methylation"/>
    <property type="evidence" value="ECO:0007669"/>
    <property type="project" value="TreeGrafter"/>
</dbReference>
<dbReference type="InterPro" id="IPR056743">
    <property type="entry name" value="TRM5-TYW2-like_MTfase"/>
</dbReference>
<evidence type="ECO:0000256" key="5">
    <source>
        <dbReference type="ARBA" id="ARBA00022691"/>
    </source>
</evidence>
<dbReference type="InParanoid" id="A0A6P6YFU3"/>
<dbReference type="PANTHER" id="PTHR23245">
    <property type="entry name" value="TRNA METHYLTRANSFERASE"/>
    <property type="match status" value="1"/>
</dbReference>
<evidence type="ECO:0000256" key="2">
    <source>
        <dbReference type="ARBA" id="ARBA00012265"/>
    </source>
</evidence>
<dbReference type="RefSeq" id="XP_027203746.1">
    <property type="nucleotide sequence ID" value="XM_027347945.1"/>
</dbReference>
<dbReference type="InterPro" id="IPR030382">
    <property type="entry name" value="MeTrfase_TRM5/TYW2"/>
</dbReference>
<evidence type="ECO:0000256" key="4">
    <source>
        <dbReference type="ARBA" id="ARBA00022679"/>
    </source>
</evidence>
<dbReference type="CDD" id="cd02440">
    <property type="entry name" value="AdoMet_MTases"/>
    <property type="match status" value="1"/>
</dbReference>
<keyword evidence="5" id="KW-0949">S-adenosyl-L-methionine</keyword>
<name>A0A6P6YFU3_DERPT</name>